<dbReference type="PANTHER" id="PTHR48079:SF9">
    <property type="entry name" value="PUTATIVE-RELATED"/>
    <property type="match status" value="1"/>
</dbReference>
<dbReference type="AlphaFoldDB" id="A0AAV9Q3A2"/>
<comment type="caution">
    <text evidence="2">The sequence shown here is derived from an EMBL/GenBank/DDBJ whole genome shotgun (WGS) entry which is preliminary data.</text>
</comment>
<proteinExistence type="predicted"/>
<name>A0AAV9Q3A2_9PEZI</name>
<dbReference type="CDD" id="cd05262">
    <property type="entry name" value="SDR_a7"/>
    <property type="match status" value="1"/>
</dbReference>
<dbReference type="PANTHER" id="PTHR48079">
    <property type="entry name" value="PROTEIN YEEZ"/>
    <property type="match status" value="1"/>
</dbReference>
<accession>A0AAV9Q3A2</accession>
<dbReference type="GO" id="GO:0005737">
    <property type="term" value="C:cytoplasm"/>
    <property type="evidence" value="ECO:0007669"/>
    <property type="project" value="TreeGrafter"/>
</dbReference>
<dbReference type="InterPro" id="IPR051783">
    <property type="entry name" value="NAD(P)-dependent_oxidoreduct"/>
</dbReference>
<reference evidence="2 3" key="1">
    <citation type="submission" date="2023-06" db="EMBL/GenBank/DDBJ databases">
        <title>Black Yeasts Isolated from many extreme environments.</title>
        <authorList>
            <person name="Coleine C."/>
            <person name="Stajich J.E."/>
            <person name="Selbmann L."/>
        </authorList>
    </citation>
    <scope>NUCLEOTIDE SEQUENCE [LARGE SCALE GENOMIC DNA]</scope>
    <source>
        <strain evidence="2 3">CCFEE 5887</strain>
    </source>
</reference>
<dbReference type="EMBL" id="JAXLQG010000011">
    <property type="protein sequence ID" value="KAK5534408.1"/>
    <property type="molecule type" value="Genomic_DNA"/>
</dbReference>
<feature type="domain" description="NAD-dependent epimerase/dehydratase" evidence="1">
    <location>
        <begin position="3"/>
        <end position="218"/>
    </location>
</feature>
<organism evidence="2 3">
    <name type="scientific">Vermiconidia calcicola</name>
    <dbReference type="NCBI Taxonomy" id="1690605"/>
    <lineage>
        <taxon>Eukaryota</taxon>
        <taxon>Fungi</taxon>
        <taxon>Dikarya</taxon>
        <taxon>Ascomycota</taxon>
        <taxon>Pezizomycotina</taxon>
        <taxon>Dothideomycetes</taxon>
        <taxon>Dothideomycetidae</taxon>
        <taxon>Mycosphaerellales</taxon>
        <taxon>Extremaceae</taxon>
        <taxon>Vermiconidia</taxon>
    </lineage>
</organism>
<dbReference type="InterPro" id="IPR036291">
    <property type="entry name" value="NAD(P)-bd_dom_sf"/>
</dbReference>
<keyword evidence="3" id="KW-1185">Reference proteome</keyword>
<dbReference type="InterPro" id="IPR001509">
    <property type="entry name" value="Epimerase_deHydtase"/>
</dbReference>
<evidence type="ECO:0000313" key="2">
    <source>
        <dbReference type="EMBL" id="KAK5534408.1"/>
    </source>
</evidence>
<evidence type="ECO:0000313" key="3">
    <source>
        <dbReference type="Proteomes" id="UP001345827"/>
    </source>
</evidence>
<dbReference type="Gene3D" id="3.40.50.720">
    <property type="entry name" value="NAD(P)-binding Rossmann-like Domain"/>
    <property type="match status" value="1"/>
</dbReference>
<dbReference type="Pfam" id="PF01370">
    <property type="entry name" value="Epimerase"/>
    <property type="match status" value="1"/>
</dbReference>
<sequence>MRVFVTGAAGFIGSATVKELLNHGHQVLGLARSDASADVIAKAGAEPHRGDLEDIESLKSGAKTADAIIHLGFIHDFSNMAHSTAVDRAAIQAMAEAIAGSDKPLIISSGTLMVAKSALATEDDDIARNPGFDRWKSEDLIKSLSKEMNIRGMSVRFSPTVHGAGDKGFAKIFIDMTRKNGRAIYTGDGSARWPAVHRADAAVLLRLALEKGTAGGVYHAVAEQGIPVKDTMTLIGKRLGLPVEGMSPGERAAFLGFFAHAMTTDNPTSSEKTQKELGWQPNQVGLHEDMEANYFD</sequence>
<gene>
    <name evidence="2" type="ORF">LTR25_006440</name>
</gene>
<dbReference type="SUPFAM" id="SSF51735">
    <property type="entry name" value="NAD(P)-binding Rossmann-fold domains"/>
    <property type="match status" value="1"/>
</dbReference>
<dbReference type="Proteomes" id="UP001345827">
    <property type="component" value="Unassembled WGS sequence"/>
</dbReference>
<protein>
    <recommendedName>
        <fullName evidence="1">NAD-dependent epimerase/dehydratase domain-containing protein</fullName>
    </recommendedName>
</protein>
<dbReference type="GO" id="GO:0004029">
    <property type="term" value="F:aldehyde dehydrogenase (NAD+) activity"/>
    <property type="evidence" value="ECO:0007669"/>
    <property type="project" value="TreeGrafter"/>
</dbReference>
<evidence type="ECO:0000259" key="1">
    <source>
        <dbReference type="Pfam" id="PF01370"/>
    </source>
</evidence>